<reference evidence="10" key="2">
    <citation type="journal article" date="2023" name="Plants (Basel)">
        <title>Annotation of the Turnera subulata (Passifloraceae) Draft Genome Reveals the S-Locus Evolved after the Divergence of Turneroideae from Passifloroideae in a Stepwise Manner.</title>
        <authorList>
            <person name="Henning P.M."/>
            <person name="Roalson E.H."/>
            <person name="Mir W."/>
            <person name="McCubbin A.G."/>
            <person name="Shore J.S."/>
        </authorList>
    </citation>
    <scope>NUCLEOTIDE SEQUENCE</scope>
    <source>
        <strain evidence="10">F60SS</strain>
    </source>
</reference>
<feature type="transmembrane region" description="Helical" evidence="9">
    <location>
        <begin position="36"/>
        <end position="66"/>
    </location>
</feature>
<dbReference type="Proteomes" id="UP001141552">
    <property type="component" value="Unassembled WGS sequence"/>
</dbReference>
<comment type="function">
    <text evidence="1">May have a structural role to stabilize the lipid body during desiccation of the seed by preventing coalescence of the oil. Probably interacts with both lipid and phospholipid moieties of lipid bodies. May also provide recognition signals for specific lipase anchorage in lipolysis during seedling growth.</text>
</comment>
<dbReference type="PANTHER" id="PTHR33203:SF44">
    <property type="entry name" value="OLEOSIN 20.3 KDA"/>
    <property type="match status" value="1"/>
</dbReference>
<comment type="similarity">
    <text evidence="2 7">Belongs to the oleosin family.</text>
</comment>
<evidence type="ECO:0000256" key="3">
    <source>
        <dbReference type="ARBA" id="ARBA00022677"/>
    </source>
</evidence>
<name>A0A9Q0FZA0_9ROSI</name>
<keyword evidence="4 9" id="KW-0812">Transmembrane</keyword>
<dbReference type="GO" id="GO:0012511">
    <property type="term" value="C:monolayer-surrounded lipid storage body"/>
    <property type="evidence" value="ECO:0007669"/>
    <property type="project" value="InterPro"/>
</dbReference>
<dbReference type="GO" id="GO:0050826">
    <property type="term" value="P:response to freezing"/>
    <property type="evidence" value="ECO:0007669"/>
    <property type="project" value="TreeGrafter"/>
</dbReference>
<keyword evidence="5 9" id="KW-1133">Transmembrane helix</keyword>
<organism evidence="10 11">
    <name type="scientific">Turnera subulata</name>
    <dbReference type="NCBI Taxonomy" id="218843"/>
    <lineage>
        <taxon>Eukaryota</taxon>
        <taxon>Viridiplantae</taxon>
        <taxon>Streptophyta</taxon>
        <taxon>Embryophyta</taxon>
        <taxon>Tracheophyta</taxon>
        <taxon>Spermatophyta</taxon>
        <taxon>Magnoliopsida</taxon>
        <taxon>eudicotyledons</taxon>
        <taxon>Gunneridae</taxon>
        <taxon>Pentapetalae</taxon>
        <taxon>rosids</taxon>
        <taxon>fabids</taxon>
        <taxon>Malpighiales</taxon>
        <taxon>Passifloraceae</taxon>
        <taxon>Turnera</taxon>
    </lineage>
</organism>
<feature type="region of interest" description="Disordered" evidence="8">
    <location>
        <begin position="148"/>
        <end position="180"/>
    </location>
</feature>
<dbReference type="GO" id="GO:0016020">
    <property type="term" value="C:membrane"/>
    <property type="evidence" value="ECO:0007669"/>
    <property type="project" value="UniProtKB-SubCell"/>
</dbReference>
<keyword evidence="6 9" id="KW-0472">Membrane</keyword>
<evidence type="ECO:0000313" key="11">
    <source>
        <dbReference type="Proteomes" id="UP001141552"/>
    </source>
</evidence>
<dbReference type="InterPro" id="IPR000136">
    <property type="entry name" value="Oleosin"/>
</dbReference>
<keyword evidence="11" id="KW-1185">Reference proteome</keyword>
<proteinExistence type="inferred from homology"/>
<protein>
    <recommendedName>
        <fullName evidence="7">Oleosin</fullName>
    </recommendedName>
</protein>
<evidence type="ECO:0000256" key="1">
    <source>
        <dbReference type="ARBA" id="ARBA00002582"/>
    </source>
</evidence>
<evidence type="ECO:0000256" key="9">
    <source>
        <dbReference type="SAM" id="Phobius"/>
    </source>
</evidence>
<dbReference type="EMBL" id="JAKUCV010003001">
    <property type="protein sequence ID" value="KAJ4840649.1"/>
    <property type="molecule type" value="Genomic_DNA"/>
</dbReference>
<dbReference type="OrthoDB" id="1929188at2759"/>
<comment type="subcellular location">
    <subcellularLocation>
        <location evidence="7">Lipid droplet</location>
    </subcellularLocation>
    <subcellularLocation>
        <location evidence="7">Membrane</location>
        <topology evidence="7">Multi-pass membrane protein</topology>
    </subcellularLocation>
</comment>
<keyword evidence="3 7" id="KW-0551">Lipid droplet</keyword>
<dbReference type="Pfam" id="PF01277">
    <property type="entry name" value="Oleosin"/>
    <property type="match status" value="1"/>
</dbReference>
<evidence type="ECO:0000256" key="7">
    <source>
        <dbReference type="RuleBase" id="RU000540"/>
    </source>
</evidence>
<evidence type="ECO:0000256" key="6">
    <source>
        <dbReference type="ARBA" id="ARBA00023136"/>
    </source>
</evidence>
<dbReference type="PANTHER" id="PTHR33203">
    <property type="entry name" value="OLEOSIN"/>
    <property type="match status" value="1"/>
</dbReference>
<comment type="caution">
    <text evidence="10">The sequence shown here is derived from an EMBL/GenBank/DDBJ whole genome shotgun (WGS) entry which is preliminary data.</text>
</comment>
<accession>A0A9Q0FZA0</accession>
<evidence type="ECO:0000256" key="5">
    <source>
        <dbReference type="ARBA" id="ARBA00022989"/>
    </source>
</evidence>
<evidence type="ECO:0000256" key="4">
    <source>
        <dbReference type="ARBA" id="ARBA00022692"/>
    </source>
</evidence>
<dbReference type="GO" id="GO:0019915">
    <property type="term" value="P:lipid storage"/>
    <property type="evidence" value="ECO:0007669"/>
    <property type="project" value="TreeGrafter"/>
</dbReference>
<dbReference type="PROSITE" id="PS00811">
    <property type="entry name" value="OLEOSINS"/>
    <property type="match status" value="1"/>
</dbReference>
<dbReference type="AlphaFoldDB" id="A0A9Q0FZA0"/>
<evidence type="ECO:0000256" key="2">
    <source>
        <dbReference type="ARBA" id="ARBA00010858"/>
    </source>
</evidence>
<dbReference type="GO" id="GO:0010344">
    <property type="term" value="P:seed oilbody biogenesis"/>
    <property type="evidence" value="ECO:0007669"/>
    <property type="project" value="TreeGrafter"/>
</dbReference>
<evidence type="ECO:0000256" key="8">
    <source>
        <dbReference type="SAM" id="MobiDB-lite"/>
    </source>
</evidence>
<sequence>MTDQQIIQQRHAGGGGGVGEGLRSILPEKGPTASQILAVVTLLPFGGFLLFLAGVTLTGTLIGLAVSTPLFVIFSPVLVPAALVIALAVTGFLTSGAFGVTALSSLSWMANNFRRVVASAPLPQTIEQVKRRTQDTVGQIGQKAKEAAQTVQSKAQDAPKGPEGGKTQEGGTRAQDAAKA</sequence>
<feature type="transmembrane region" description="Helical" evidence="9">
    <location>
        <begin position="78"/>
        <end position="106"/>
    </location>
</feature>
<reference evidence="10" key="1">
    <citation type="submission" date="2022-02" db="EMBL/GenBank/DDBJ databases">
        <authorList>
            <person name="Henning P.M."/>
            <person name="McCubbin A.G."/>
            <person name="Shore J.S."/>
        </authorList>
    </citation>
    <scope>NUCLEOTIDE SEQUENCE</scope>
    <source>
        <strain evidence="10">F60SS</strain>
        <tissue evidence="10">Leaves</tissue>
    </source>
</reference>
<evidence type="ECO:0000313" key="10">
    <source>
        <dbReference type="EMBL" id="KAJ4840649.1"/>
    </source>
</evidence>
<gene>
    <name evidence="10" type="ORF">Tsubulata_033205</name>
</gene>